<organism evidence="1 2">
    <name type="scientific">Halomonas salifodinae</name>
    <dbReference type="NCBI Taxonomy" id="438745"/>
    <lineage>
        <taxon>Bacteria</taxon>
        <taxon>Pseudomonadati</taxon>
        <taxon>Pseudomonadota</taxon>
        <taxon>Gammaproteobacteria</taxon>
        <taxon>Oceanospirillales</taxon>
        <taxon>Halomonadaceae</taxon>
        <taxon>Halomonas</taxon>
    </lineage>
</organism>
<dbReference type="PANTHER" id="PTHR36922:SF1">
    <property type="entry name" value="DUF1993 DOMAIN-CONTAINING PROTEIN"/>
    <property type="match status" value="1"/>
</dbReference>
<proteinExistence type="predicted"/>
<name>A0ABW2F065_9GAMM</name>
<dbReference type="Gene3D" id="1.20.120.450">
    <property type="entry name" value="dinb family like domain"/>
    <property type="match status" value="1"/>
</dbReference>
<reference evidence="2" key="1">
    <citation type="journal article" date="2019" name="Int. J. Syst. Evol. Microbiol.">
        <title>The Global Catalogue of Microorganisms (GCM) 10K type strain sequencing project: providing services to taxonomists for standard genome sequencing and annotation.</title>
        <authorList>
            <consortium name="The Broad Institute Genomics Platform"/>
            <consortium name="The Broad Institute Genome Sequencing Center for Infectious Disease"/>
            <person name="Wu L."/>
            <person name="Ma J."/>
        </authorList>
    </citation>
    <scope>NUCLEOTIDE SEQUENCE [LARGE SCALE GENOMIC DNA]</scope>
    <source>
        <strain evidence="2">CGMCC 1.13666</strain>
    </source>
</reference>
<evidence type="ECO:0000313" key="1">
    <source>
        <dbReference type="EMBL" id="MFC7091609.1"/>
    </source>
</evidence>
<gene>
    <name evidence="1" type="ORF">ACFQH5_18865</name>
</gene>
<keyword evidence="2" id="KW-1185">Reference proteome</keyword>
<sequence length="165" mass="18221">MGFQYGNIYANYLRLLADLIAKIEEQAGGDGSFMDARLSEDMFPLKVQAKVAVSFAIKACATDISRPVPDPGEKADTPQGLIDYIGEVAELVETSYRLGMGKVNDKAGFKDVCMESGAYINLFSLPNFFFHLSMVYAIAKNQGFFVTKGDFDGIHEYPKGFSWEV</sequence>
<protein>
    <submittedName>
        <fullName evidence="1">DUF1993 family protein</fullName>
    </submittedName>
</protein>
<dbReference type="SUPFAM" id="SSF109854">
    <property type="entry name" value="DinB/YfiT-like putative metalloenzymes"/>
    <property type="match status" value="1"/>
</dbReference>
<dbReference type="InterPro" id="IPR018531">
    <property type="entry name" value="DUF1993"/>
</dbReference>
<comment type="caution">
    <text evidence="1">The sequence shown here is derived from an EMBL/GenBank/DDBJ whole genome shotgun (WGS) entry which is preliminary data.</text>
</comment>
<dbReference type="Proteomes" id="UP001596411">
    <property type="component" value="Unassembled WGS sequence"/>
</dbReference>
<dbReference type="InterPro" id="IPR034660">
    <property type="entry name" value="DinB/YfiT-like"/>
</dbReference>
<evidence type="ECO:0000313" key="2">
    <source>
        <dbReference type="Proteomes" id="UP001596411"/>
    </source>
</evidence>
<dbReference type="EMBL" id="JBHSZP010000039">
    <property type="protein sequence ID" value="MFC7091609.1"/>
    <property type="molecule type" value="Genomic_DNA"/>
</dbReference>
<dbReference type="RefSeq" id="WP_346064318.1">
    <property type="nucleotide sequence ID" value="NZ_BAAADR010000047.1"/>
</dbReference>
<dbReference type="Pfam" id="PF09351">
    <property type="entry name" value="DUF1993"/>
    <property type="match status" value="1"/>
</dbReference>
<accession>A0ABW2F065</accession>
<dbReference type="PANTHER" id="PTHR36922">
    <property type="entry name" value="BLL2446 PROTEIN"/>
    <property type="match status" value="1"/>
</dbReference>